<feature type="region of interest" description="Disordered" evidence="1">
    <location>
        <begin position="71"/>
        <end position="110"/>
    </location>
</feature>
<keyword evidence="3" id="KW-1185">Reference proteome</keyword>
<organism evidence="2 3">
    <name type="scientific">Streptomyces pseudovenezuelae</name>
    <dbReference type="NCBI Taxonomy" id="67350"/>
    <lineage>
        <taxon>Bacteria</taxon>
        <taxon>Bacillati</taxon>
        <taxon>Actinomycetota</taxon>
        <taxon>Actinomycetes</taxon>
        <taxon>Kitasatosporales</taxon>
        <taxon>Streptomycetaceae</taxon>
        <taxon>Streptomyces</taxon>
        <taxon>Streptomyces aurantiacus group</taxon>
    </lineage>
</organism>
<reference evidence="2" key="1">
    <citation type="submission" date="2022-10" db="EMBL/GenBank/DDBJ databases">
        <title>The complete genomes of actinobacterial strains from the NBC collection.</title>
        <authorList>
            <person name="Joergensen T.S."/>
            <person name="Alvarez Arevalo M."/>
            <person name="Sterndorff E.B."/>
            <person name="Faurdal D."/>
            <person name="Vuksanovic O."/>
            <person name="Mourched A.-S."/>
            <person name="Charusanti P."/>
            <person name="Shaw S."/>
            <person name="Blin K."/>
            <person name="Weber T."/>
        </authorList>
    </citation>
    <scope>NUCLEOTIDE SEQUENCE</scope>
    <source>
        <strain evidence="2">NBC_00686</strain>
    </source>
</reference>
<dbReference type="Proteomes" id="UP001432168">
    <property type="component" value="Chromosome"/>
</dbReference>
<protein>
    <submittedName>
        <fullName evidence="2">Uncharacterized protein</fullName>
    </submittedName>
</protein>
<accession>A0ABZ1X538</accession>
<proteinExistence type="predicted"/>
<name>A0ABZ1X538_9ACTN</name>
<gene>
    <name evidence="2" type="ORF">OG929_32140</name>
</gene>
<sequence length="110" mass="10817">MAGPTVRRGVALGLGALWWCAMARLVLAPDAGVLEGAVVAGGWGLSLLPVHCVPKARAAGAVAAGRWGQAWRAGKPARTGPAASAGRPGEAEVATTASPRRRSGGGSGPS</sequence>
<dbReference type="EMBL" id="CP109011">
    <property type="protein sequence ID" value="WUT46668.1"/>
    <property type="molecule type" value="Genomic_DNA"/>
</dbReference>
<evidence type="ECO:0000313" key="3">
    <source>
        <dbReference type="Proteomes" id="UP001432168"/>
    </source>
</evidence>
<evidence type="ECO:0000313" key="2">
    <source>
        <dbReference type="EMBL" id="WUT46668.1"/>
    </source>
</evidence>
<evidence type="ECO:0000256" key="1">
    <source>
        <dbReference type="SAM" id="MobiDB-lite"/>
    </source>
</evidence>